<protein>
    <submittedName>
        <fullName evidence="2">Uncharacterized protein</fullName>
    </submittedName>
</protein>
<organism evidence="2">
    <name type="scientific">Streptomyces sp. NBC_01401</name>
    <dbReference type="NCBI Taxonomy" id="2903854"/>
    <lineage>
        <taxon>Bacteria</taxon>
        <taxon>Bacillati</taxon>
        <taxon>Actinomycetota</taxon>
        <taxon>Actinomycetes</taxon>
        <taxon>Kitasatosporales</taxon>
        <taxon>Streptomycetaceae</taxon>
        <taxon>Streptomyces</taxon>
    </lineage>
</organism>
<evidence type="ECO:0000256" key="1">
    <source>
        <dbReference type="SAM" id="MobiDB-lite"/>
    </source>
</evidence>
<sequence length="215" mass="23437">MHPATQAVSRVPEETERRTQKNGWLDGDLYWARFATATAVKASAHWDCAAGKGKAVRALPAVSGSRSTTSANGTCADLLLSRDERLDKIWETRTSAQAVFERCQVGAYHYVDERYEFTARFGPYALSARNDPHSETLGKTHKAAGSNSRGLWGSARCPGDSERALFTGFVPTEAATVWLPGEKGEETFGLPAFRKFAEQSAKRHGCTDLRLPAAG</sequence>
<dbReference type="AlphaFoldDB" id="A0AAU3GNK6"/>
<name>A0AAU3GNK6_9ACTN</name>
<reference evidence="2" key="1">
    <citation type="submission" date="2022-10" db="EMBL/GenBank/DDBJ databases">
        <title>The complete genomes of actinobacterial strains from the NBC collection.</title>
        <authorList>
            <person name="Joergensen T.S."/>
            <person name="Alvarez Arevalo M."/>
            <person name="Sterndorff E.B."/>
            <person name="Faurdal D."/>
            <person name="Vuksanovic O."/>
            <person name="Mourched A.-S."/>
            <person name="Charusanti P."/>
            <person name="Shaw S."/>
            <person name="Blin K."/>
            <person name="Weber T."/>
        </authorList>
    </citation>
    <scope>NUCLEOTIDE SEQUENCE</scope>
    <source>
        <strain evidence="2">NBC_01401</strain>
    </source>
</reference>
<evidence type="ECO:0000313" key="2">
    <source>
        <dbReference type="EMBL" id="WTY94080.1"/>
    </source>
</evidence>
<dbReference type="EMBL" id="CP109535">
    <property type="protein sequence ID" value="WTY94080.1"/>
    <property type="molecule type" value="Genomic_DNA"/>
</dbReference>
<feature type="region of interest" description="Disordered" evidence="1">
    <location>
        <begin position="135"/>
        <end position="154"/>
    </location>
</feature>
<accession>A0AAU3GNK6</accession>
<proteinExistence type="predicted"/>
<gene>
    <name evidence="2" type="ORF">OG626_03820</name>
</gene>